<reference evidence="2 3" key="1">
    <citation type="submission" date="2012-05" db="EMBL/GenBank/DDBJ databases">
        <title>Recombination and specialization in a pathogen metapopulation.</title>
        <authorList>
            <person name="Gardiner A."/>
            <person name="Kemen E."/>
            <person name="Schultz-Larsen T."/>
            <person name="MacLean D."/>
            <person name="Van Oosterhout C."/>
            <person name="Jones J.D.G."/>
        </authorList>
    </citation>
    <scope>NUCLEOTIDE SEQUENCE [LARGE SCALE GENOMIC DNA]</scope>
    <source>
        <strain evidence="2 3">Ac Nc2</strain>
    </source>
</reference>
<organism evidence="2 3">
    <name type="scientific">Albugo candida</name>
    <dbReference type="NCBI Taxonomy" id="65357"/>
    <lineage>
        <taxon>Eukaryota</taxon>
        <taxon>Sar</taxon>
        <taxon>Stramenopiles</taxon>
        <taxon>Oomycota</taxon>
        <taxon>Peronosporomycetes</taxon>
        <taxon>Albuginales</taxon>
        <taxon>Albuginaceae</taxon>
        <taxon>Albugo</taxon>
    </lineage>
</organism>
<dbReference type="AlphaFoldDB" id="A0A024GGD0"/>
<dbReference type="InParanoid" id="A0A024GGD0"/>
<keyword evidence="3" id="KW-1185">Reference proteome</keyword>
<evidence type="ECO:0000313" key="3">
    <source>
        <dbReference type="Proteomes" id="UP000053237"/>
    </source>
</evidence>
<accession>A0A024GGD0</accession>
<gene>
    <name evidence="2" type="ORF">BN9_067340</name>
    <name evidence="1" type="ORF">BN9_118920</name>
</gene>
<protein>
    <submittedName>
        <fullName evidence="2">Uncharacterized protein</fullName>
    </submittedName>
</protein>
<sequence length="185" mass="21457">MVLLNRVSDWKRKEEKAIIHAFRHRNEIVHSNFRETSTKVLRKKLKVIEDNNHRLCEAKIKDASSSAIYDAIGIIALLHSDDHHALLSASLKENSALLPLYIFLQHYHSVDSSVIALAMDCWYQQSVDQTDTYHDKSDIHAHNQQTSRRGRVLAILTIHSASDHNCDLRFQNQLECRNRLQKQKI</sequence>
<dbReference type="Proteomes" id="UP000053237">
    <property type="component" value="Unassembled WGS sequence"/>
</dbReference>
<dbReference type="EMBL" id="CAIX01000435">
    <property type="protein sequence ID" value="CCI10881.1"/>
    <property type="molecule type" value="Genomic_DNA"/>
</dbReference>
<dbReference type="EMBL" id="CAIX01000109">
    <property type="protein sequence ID" value="CCI45824.1"/>
    <property type="molecule type" value="Genomic_DNA"/>
</dbReference>
<evidence type="ECO:0000313" key="1">
    <source>
        <dbReference type="EMBL" id="CCI10881.1"/>
    </source>
</evidence>
<proteinExistence type="predicted"/>
<evidence type="ECO:0000313" key="2">
    <source>
        <dbReference type="EMBL" id="CCI45824.1"/>
    </source>
</evidence>
<comment type="caution">
    <text evidence="2">The sequence shown here is derived from an EMBL/GenBank/DDBJ whole genome shotgun (WGS) entry which is preliminary data.</text>
</comment>
<name>A0A024GGD0_9STRA</name>